<dbReference type="InterPro" id="IPR035965">
    <property type="entry name" value="PAS-like_dom_sf"/>
</dbReference>
<keyword evidence="8" id="KW-0902">Two-component regulatory system</keyword>
<dbReference type="SMART" id="SM00387">
    <property type="entry name" value="HATPase_c"/>
    <property type="match status" value="1"/>
</dbReference>
<dbReference type="InterPro" id="IPR000014">
    <property type="entry name" value="PAS"/>
</dbReference>
<keyword evidence="6" id="KW-0418">Kinase</keyword>
<evidence type="ECO:0000256" key="6">
    <source>
        <dbReference type="ARBA" id="ARBA00022777"/>
    </source>
</evidence>
<protein>
    <recommendedName>
        <fullName evidence="2">histidine kinase</fullName>
        <ecNumber evidence="2">2.7.13.3</ecNumber>
    </recommendedName>
</protein>
<dbReference type="Gene3D" id="3.30.565.10">
    <property type="entry name" value="Histidine kinase-like ATPase, C-terminal domain"/>
    <property type="match status" value="1"/>
</dbReference>
<dbReference type="PANTHER" id="PTHR43065">
    <property type="entry name" value="SENSOR HISTIDINE KINASE"/>
    <property type="match status" value="1"/>
</dbReference>
<dbReference type="InterPro" id="IPR004358">
    <property type="entry name" value="Sig_transdc_His_kin-like_C"/>
</dbReference>
<keyword evidence="7" id="KW-0067">ATP-binding</keyword>
<dbReference type="InterPro" id="IPR003018">
    <property type="entry name" value="GAF"/>
</dbReference>
<dbReference type="InterPro" id="IPR029016">
    <property type="entry name" value="GAF-like_dom_sf"/>
</dbReference>
<evidence type="ECO:0000256" key="8">
    <source>
        <dbReference type="ARBA" id="ARBA00023012"/>
    </source>
</evidence>
<evidence type="ECO:0000259" key="9">
    <source>
        <dbReference type="PROSITE" id="PS50109"/>
    </source>
</evidence>
<keyword evidence="3" id="KW-0597">Phosphoprotein</keyword>
<dbReference type="SUPFAM" id="SSF55785">
    <property type="entry name" value="PYP-like sensor domain (PAS domain)"/>
    <property type="match status" value="1"/>
</dbReference>
<dbReference type="Gene3D" id="2.10.70.100">
    <property type="match status" value="1"/>
</dbReference>
<dbReference type="EC" id="2.7.13.3" evidence="2"/>
<evidence type="ECO:0000259" key="10">
    <source>
        <dbReference type="PROSITE" id="PS50113"/>
    </source>
</evidence>
<feature type="domain" description="Histidine kinase" evidence="9">
    <location>
        <begin position="344"/>
        <end position="560"/>
    </location>
</feature>
<dbReference type="CDD" id="cd00082">
    <property type="entry name" value="HisKA"/>
    <property type="match status" value="1"/>
</dbReference>
<proteinExistence type="predicted"/>
<keyword evidence="5" id="KW-0547">Nucleotide-binding</keyword>
<dbReference type="SMART" id="SM00065">
    <property type="entry name" value="GAF"/>
    <property type="match status" value="1"/>
</dbReference>
<dbReference type="SUPFAM" id="SSF47384">
    <property type="entry name" value="Homodimeric domain of signal transducing histidine kinase"/>
    <property type="match status" value="1"/>
</dbReference>
<organism evidence="11 12">
    <name type="scientific">Ralstonia insidiosa</name>
    <dbReference type="NCBI Taxonomy" id="190721"/>
    <lineage>
        <taxon>Bacteria</taxon>
        <taxon>Pseudomonadati</taxon>
        <taxon>Pseudomonadota</taxon>
        <taxon>Betaproteobacteria</taxon>
        <taxon>Burkholderiales</taxon>
        <taxon>Burkholderiaceae</taxon>
        <taxon>Ralstonia</taxon>
    </lineage>
</organism>
<reference evidence="11 12" key="1">
    <citation type="submission" date="2020-04" db="EMBL/GenBank/DDBJ databases">
        <title>Ralstonia insidiosa genome sequencing and assembly.</title>
        <authorList>
            <person name="Martins R.C.R."/>
            <person name="Perdigao-Neto L.V."/>
            <person name="Levin A.S.S."/>
            <person name="Costa S.F."/>
        </authorList>
    </citation>
    <scope>NUCLEOTIDE SEQUENCE [LARGE SCALE GENOMIC DNA]</scope>
    <source>
        <strain evidence="11 12">5047</strain>
    </source>
</reference>
<dbReference type="Gene3D" id="3.30.450.40">
    <property type="match status" value="1"/>
</dbReference>
<dbReference type="SUPFAM" id="SSF55874">
    <property type="entry name" value="ATPase domain of HSP90 chaperone/DNA topoisomerase II/histidine kinase"/>
    <property type="match status" value="1"/>
</dbReference>
<accession>A0A848NUS5</accession>
<dbReference type="SMART" id="SM00086">
    <property type="entry name" value="PAC"/>
    <property type="match status" value="1"/>
</dbReference>
<dbReference type="PRINTS" id="PR00344">
    <property type="entry name" value="BCTRLSENSOR"/>
</dbReference>
<comment type="catalytic activity">
    <reaction evidence="1">
        <text>ATP + protein L-histidine = ADP + protein N-phospho-L-histidine.</text>
        <dbReference type="EC" id="2.7.13.3"/>
    </reaction>
</comment>
<dbReference type="Gene3D" id="1.10.287.130">
    <property type="match status" value="1"/>
</dbReference>
<dbReference type="InterPro" id="IPR000700">
    <property type="entry name" value="PAS-assoc_C"/>
</dbReference>
<dbReference type="AlphaFoldDB" id="A0A848NUS5"/>
<name>A0A848NUS5_9RALS</name>
<dbReference type="GO" id="GO:0000155">
    <property type="term" value="F:phosphorelay sensor kinase activity"/>
    <property type="evidence" value="ECO:0007669"/>
    <property type="project" value="InterPro"/>
</dbReference>
<dbReference type="Pfam" id="PF00512">
    <property type="entry name" value="HisKA"/>
    <property type="match status" value="1"/>
</dbReference>
<sequence>MHAQNNQAGHPVHDIDAIVRCTRALTEEIQLDRLIDRLMTIVLVLARAQRALLIRMAGETPIIEAHAHATPASIGIDMTPHPVAPQDLPLTMLNSTLRSGKRLVVHDAASSPFAHDPYFSQRGTASAMSLPMLKGNHTVGLLYIENSQLPGKFAGEPADLLELIAGHAAVSLDNARLYQNLLEENAHRRRVEQALRVSEETLALGERVSQTGSWRWDLQRDICLCSEELRRIFDLPEDGPVVTRDVLVACIHPEDREYVRQTAEHQANAGEPFELEYRIVRKDGTTRHVAALGKPIHIAGRDVEYVGIVSDITARCQAEDAARNAQADVARVARATTVGQLTAAIAHEVNQPLMSIVSHASASLRWLDRTPPALMQAREGLAAIVSEGQRAGDMIHGLQALTRNAPRAFAALDMHQTIRDILQIARSELNCRDVSLELDLNASRSQVHGDAVQLQQVLLNLVLNAIDSMASVYDRPRTLRLTTAVVAETQLQVRVEDNGQGLASDAPGRIFEPFYTTKANGMGMGLAICRSIVEAHKGEILAAPRLPFGAMFVFSLPLTPIALS</sequence>
<feature type="domain" description="PAC" evidence="10">
    <location>
        <begin position="273"/>
        <end position="324"/>
    </location>
</feature>
<evidence type="ECO:0000256" key="3">
    <source>
        <dbReference type="ARBA" id="ARBA00022553"/>
    </source>
</evidence>
<evidence type="ECO:0000256" key="4">
    <source>
        <dbReference type="ARBA" id="ARBA00022679"/>
    </source>
</evidence>
<dbReference type="Pfam" id="PF02518">
    <property type="entry name" value="HATPase_c"/>
    <property type="match status" value="1"/>
</dbReference>
<evidence type="ECO:0000313" key="12">
    <source>
        <dbReference type="Proteomes" id="UP000575469"/>
    </source>
</evidence>
<dbReference type="Gene3D" id="3.30.450.20">
    <property type="entry name" value="PAS domain"/>
    <property type="match status" value="1"/>
</dbReference>
<dbReference type="Pfam" id="PF01590">
    <property type="entry name" value="GAF"/>
    <property type="match status" value="1"/>
</dbReference>
<evidence type="ECO:0000256" key="1">
    <source>
        <dbReference type="ARBA" id="ARBA00000085"/>
    </source>
</evidence>
<dbReference type="InterPro" id="IPR013655">
    <property type="entry name" value="PAS_fold_3"/>
</dbReference>
<dbReference type="InterPro" id="IPR003661">
    <property type="entry name" value="HisK_dim/P_dom"/>
</dbReference>
<evidence type="ECO:0000256" key="2">
    <source>
        <dbReference type="ARBA" id="ARBA00012438"/>
    </source>
</evidence>
<keyword evidence="4" id="KW-0808">Transferase</keyword>
<dbReference type="InterPro" id="IPR005467">
    <property type="entry name" value="His_kinase_dom"/>
</dbReference>
<evidence type="ECO:0000256" key="5">
    <source>
        <dbReference type="ARBA" id="ARBA00022741"/>
    </source>
</evidence>
<dbReference type="PROSITE" id="PS50109">
    <property type="entry name" value="HIS_KIN"/>
    <property type="match status" value="1"/>
</dbReference>
<dbReference type="InterPro" id="IPR036890">
    <property type="entry name" value="HATPase_C_sf"/>
</dbReference>
<evidence type="ECO:0000256" key="7">
    <source>
        <dbReference type="ARBA" id="ARBA00022840"/>
    </source>
</evidence>
<dbReference type="PROSITE" id="PS50113">
    <property type="entry name" value="PAC"/>
    <property type="match status" value="1"/>
</dbReference>
<dbReference type="EMBL" id="JABBZM010000003">
    <property type="protein sequence ID" value="NMV37099.1"/>
    <property type="molecule type" value="Genomic_DNA"/>
</dbReference>
<comment type="caution">
    <text evidence="11">The sequence shown here is derived from an EMBL/GenBank/DDBJ whole genome shotgun (WGS) entry which is preliminary data.</text>
</comment>
<dbReference type="RefSeq" id="WP_169339333.1">
    <property type="nucleotide sequence ID" value="NZ_JABBZM010000003.1"/>
</dbReference>
<dbReference type="NCBIfam" id="TIGR00229">
    <property type="entry name" value="sensory_box"/>
    <property type="match status" value="1"/>
</dbReference>
<dbReference type="SUPFAM" id="SSF55781">
    <property type="entry name" value="GAF domain-like"/>
    <property type="match status" value="1"/>
</dbReference>
<dbReference type="Proteomes" id="UP000575469">
    <property type="component" value="Unassembled WGS sequence"/>
</dbReference>
<dbReference type="PANTHER" id="PTHR43065:SF10">
    <property type="entry name" value="PEROXIDE STRESS-ACTIVATED HISTIDINE KINASE MAK3"/>
    <property type="match status" value="1"/>
</dbReference>
<dbReference type="SMART" id="SM00388">
    <property type="entry name" value="HisKA"/>
    <property type="match status" value="1"/>
</dbReference>
<dbReference type="Pfam" id="PF08447">
    <property type="entry name" value="PAS_3"/>
    <property type="match status" value="1"/>
</dbReference>
<dbReference type="InterPro" id="IPR001610">
    <property type="entry name" value="PAC"/>
</dbReference>
<evidence type="ECO:0000313" key="11">
    <source>
        <dbReference type="EMBL" id="NMV37099.1"/>
    </source>
</evidence>
<dbReference type="InterPro" id="IPR036097">
    <property type="entry name" value="HisK_dim/P_sf"/>
</dbReference>
<dbReference type="CDD" id="cd00130">
    <property type="entry name" value="PAS"/>
    <property type="match status" value="1"/>
</dbReference>
<gene>
    <name evidence="11" type="ORF">HGR00_04165</name>
</gene>
<dbReference type="GO" id="GO:0005524">
    <property type="term" value="F:ATP binding"/>
    <property type="evidence" value="ECO:0007669"/>
    <property type="project" value="UniProtKB-KW"/>
</dbReference>
<dbReference type="InterPro" id="IPR003594">
    <property type="entry name" value="HATPase_dom"/>
</dbReference>